<dbReference type="EMBL" id="CADCWM010000740">
    <property type="protein sequence ID" value="CAA9578605.1"/>
    <property type="molecule type" value="Genomic_DNA"/>
</dbReference>
<name>A0A6J4VHE7_9BACT</name>
<feature type="non-terminal residue" evidence="2">
    <location>
        <position position="45"/>
    </location>
</feature>
<protein>
    <submittedName>
        <fullName evidence="2">Uncharacterized protein</fullName>
    </submittedName>
</protein>
<evidence type="ECO:0000256" key="1">
    <source>
        <dbReference type="SAM" id="MobiDB-lite"/>
    </source>
</evidence>
<feature type="non-terminal residue" evidence="2">
    <location>
        <position position="1"/>
    </location>
</feature>
<accession>A0A6J4VHE7</accession>
<reference evidence="2" key="1">
    <citation type="submission" date="2020-02" db="EMBL/GenBank/DDBJ databases">
        <authorList>
            <person name="Meier V. D."/>
        </authorList>
    </citation>
    <scope>NUCLEOTIDE SEQUENCE</scope>
    <source>
        <strain evidence="2">AVDCRST_MAG88</strain>
    </source>
</reference>
<feature type="compositionally biased region" description="Pro residues" evidence="1">
    <location>
        <begin position="20"/>
        <end position="29"/>
    </location>
</feature>
<sequence length="45" mass="4886">WSPGSPAVLAVSHRASLPRRPQPWPSPPPRSRKGMACGHSSKIRT</sequence>
<evidence type="ECO:0000313" key="2">
    <source>
        <dbReference type="EMBL" id="CAA9578605.1"/>
    </source>
</evidence>
<feature type="region of interest" description="Disordered" evidence="1">
    <location>
        <begin position="1"/>
        <end position="45"/>
    </location>
</feature>
<dbReference type="AlphaFoldDB" id="A0A6J4VHE7"/>
<proteinExistence type="predicted"/>
<organism evidence="2">
    <name type="scientific">uncultured Thermomicrobiales bacterium</name>
    <dbReference type="NCBI Taxonomy" id="1645740"/>
    <lineage>
        <taxon>Bacteria</taxon>
        <taxon>Pseudomonadati</taxon>
        <taxon>Thermomicrobiota</taxon>
        <taxon>Thermomicrobia</taxon>
        <taxon>Thermomicrobiales</taxon>
        <taxon>environmental samples</taxon>
    </lineage>
</organism>
<gene>
    <name evidence="2" type="ORF">AVDCRST_MAG88-3069</name>
</gene>